<gene>
    <name evidence="3" type="primary">ORF17287</name>
</gene>
<feature type="region of interest" description="Disordered" evidence="1">
    <location>
        <begin position="1"/>
        <end position="70"/>
    </location>
</feature>
<dbReference type="Pfam" id="PF13904">
    <property type="entry name" value="CCDC34"/>
    <property type="match status" value="1"/>
</dbReference>
<accession>A0A0B6Y8X6</accession>
<dbReference type="InterPro" id="IPR025259">
    <property type="entry name" value="CCDC34/181"/>
</dbReference>
<sequence length="320" mass="38034">MQNSVTNRPRPVTATVTKPKWMQIPTQDDQRRFRSKSLESNGSTASLTSLLDHDSYNSASDNEGSNLEKVFNTTYSQDEIETIEQHQQQAITENENRSPRVRQTKSKSPNQNLSAWELWVIEKAKGEQERRQKESFKKMQERAEKEKKEQEKHVRILKAETECSSWLRTKNEEMKLKKKMEKLKIEMEKRQKKEIEAQIKKDASEKFDKWQILKKEEEKEKMKKIKEENKEKKQHELQRKLDAEEKFQQWLKMAHNRPKTAPNSFGYLSGKVTGYHDRNAYPEPTFCNPIPWQSASIPSSQSIEKKNRMKPYKWNPEKYL</sequence>
<feature type="domain" description="Coiled-coil" evidence="2">
    <location>
        <begin position="113"/>
        <end position="292"/>
    </location>
</feature>
<dbReference type="InterPro" id="IPR045323">
    <property type="entry name" value="CCDC34"/>
</dbReference>
<feature type="compositionally biased region" description="Polar residues" evidence="1">
    <location>
        <begin position="291"/>
        <end position="302"/>
    </location>
</feature>
<dbReference type="PANTHER" id="PTHR23247:SF2">
    <property type="entry name" value="COILED-COIL DOMAIN-CONTAINING PROTEIN 34"/>
    <property type="match status" value="1"/>
</dbReference>
<evidence type="ECO:0000256" key="1">
    <source>
        <dbReference type="SAM" id="MobiDB-lite"/>
    </source>
</evidence>
<feature type="region of interest" description="Disordered" evidence="1">
    <location>
        <begin position="288"/>
        <end position="309"/>
    </location>
</feature>
<feature type="compositionally biased region" description="Polar residues" evidence="1">
    <location>
        <begin position="56"/>
        <end position="70"/>
    </location>
</feature>
<feature type="region of interest" description="Disordered" evidence="1">
    <location>
        <begin position="126"/>
        <end position="153"/>
    </location>
</feature>
<protein>
    <recommendedName>
        <fullName evidence="2">Coiled-coil domain-containing protein</fullName>
    </recommendedName>
</protein>
<organism evidence="3">
    <name type="scientific">Arion vulgaris</name>
    <dbReference type="NCBI Taxonomy" id="1028688"/>
    <lineage>
        <taxon>Eukaryota</taxon>
        <taxon>Metazoa</taxon>
        <taxon>Spiralia</taxon>
        <taxon>Lophotrochozoa</taxon>
        <taxon>Mollusca</taxon>
        <taxon>Gastropoda</taxon>
        <taxon>Heterobranchia</taxon>
        <taxon>Euthyneura</taxon>
        <taxon>Panpulmonata</taxon>
        <taxon>Eupulmonata</taxon>
        <taxon>Stylommatophora</taxon>
        <taxon>Helicina</taxon>
        <taxon>Arionoidea</taxon>
        <taxon>Arionidae</taxon>
        <taxon>Arion</taxon>
    </lineage>
</organism>
<evidence type="ECO:0000313" key="3">
    <source>
        <dbReference type="EMBL" id="CEK52578.1"/>
    </source>
</evidence>
<evidence type="ECO:0000259" key="2">
    <source>
        <dbReference type="Pfam" id="PF13904"/>
    </source>
</evidence>
<dbReference type="PANTHER" id="PTHR23247">
    <property type="entry name" value="NY-REN-41 ANTIGEN L15 -RELATED"/>
    <property type="match status" value="1"/>
</dbReference>
<reference evidence="3" key="1">
    <citation type="submission" date="2014-12" db="EMBL/GenBank/DDBJ databases">
        <title>Insight into the proteome of Arion vulgaris.</title>
        <authorList>
            <person name="Aradska J."/>
            <person name="Bulat T."/>
            <person name="Smidak R."/>
            <person name="Sarate P."/>
            <person name="Gangsoo J."/>
            <person name="Sialana F."/>
            <person name="Bilban M."/>
            <person name="Lubec G."/>
        </authorList>
    </citation>
    <scope>NUCLEOTIDE SEQUENCE</scope>
    <source>
        <tissue evidence="3">Skin</tissue>
    </source>
</reference>
<proteinExistence type="predicted"/>
<feature type="region of interest" description="Disordered" evidence="1">
    <location>
        <begin position="85"/>
        <end position="111"/>
    </location>
</feature>
<dbReference type="EMBL" id="HACG01005713">
    <property type="protein sequence ID" value="CEK52578.1"/>
    <property type="molecule type" value="Transcribed_RNA"/>
</dbReference>
<feature type="compositionally biased region" description="Polar residues" evidence="1">
    <location>
        <begin position="38"/>
        <end position="49"/>
    </location>
</feature>
<name>A0A0B6Y8X6_9EUPU</name>
<dbReference type="AlphaFoldDB" id="A0A0B6Y8X6"/>